<name>A0A7W4KEE3_9PROT</name>
<gene>
    <name evidence="6" type="ORF">HLH27_10255</name>
</gene>
<dbReference type="PANTHER" id="PTHR30085:SF6">
    <property type="entry name" value="ABC TRANSPORTER GLUTAMINE-BINDING PROTEIN GLNH"/>
    <property type="match status" value="1"/>
</dbReference>
<evidence type="ECO:0000313" key="7">
    <source>
        <dbReference type="Proteomes" id="UP000540556"/>
    </source>
</evidence>
<dbReference type="EMBL" id="JABEQK010000007">
    <property type="protein sequence ID" value="MBB2205397.1"/>
    <property type="molecule type" value="Genomic_DNA"/>
</dbReference>
<keyword evidence="2" id="KW-0813">Transport</keyword>
<proteinExistence type="inferred from homology"/>
<feature type="domain" description="Solute-binding protein family 3/N-terminal" evidence="5">
    <location>
        <begin position="37"/>
        <end position="263"/>
    </location>
</feature>
<dbReference type="SMART" id="SM00062">
    <property type="entry name" value="PBPb"/>
    <property type="match status" value="1"/>
</dbReference>
<dbReference type="RefSeq" id="WP_182949933.1">
    <property type="nucleotide sequence ID" value="NZ_JABEQK010000007.1"/>
</dbReference>
<evidence type="ECO:0000256" key="1">
    <source>
        <dbReference type="ARBA" id="ARBA00010333"/>
    </source>
</evidence>
<dbReference type="Gene3D" id="3.40.190.10">
    <property type="entry name" value="Periplasmic binding protein-like II"/>
    <property type="match status" value="2"/>
</dbReference>
<evidence type="ECO:0000256" key="3">
    <source>
        <dbReference type="ARBA" id="ARBA00022729"/>
    </source>
</evidence>
<evidence type="ECO:0000313" key="6">
    <source>
        <dbReference type="EMBL" id="MBB2205397.1"/>
    </source>
</evidence>
<dbReference type="InterPro" id="IPR001638">
    <property type="entry name" value="Solute-binding_3/MltF_N"/>
</dbReference>
<comment type="similarity">
    <text evidence="1">Belongs to the bacterial solute-binding protein 3 family.</text>
</comment>
<accession>A0A7W4KEE3</accession>
<dbReference type="GO" id="GO:0030288">
    <property type="term" value="C:outer membrane-bounded periplasmic space"/>
    <property type="evidence" value="ECO:0007669"/>
    <property type="project" value="TreeGrafter"/>
</dbReference>
<reference evidence="6 7" key="1">
    <citation type="submission" date="2020-04" db="EMBL/GenBank/DDBJ databases">
        <title>Description of novel Gluconacetobacter.</title>
        <authorList>
            <person name="Sombolestani A."/>
        </authorList>
    </citation>
    <scope>NUCLEOTIDE SEQUENCE [LARGE SCALE GENOMIC DNA]</scope>
    <source>
        <strain evidence="6 7">LMG 27800</strain>
    </source>
</reference>
<dbReference type="GO" id="GO:0006865">
    <property type="term" value="P:amino acid transport"/>
    <property type="evidence" value="ECO:0007669"/>
    <property type="project" value="TreeGrafter"/>
</dbReference>
<evidence type="ECO:0000256" key="2">
    <source>
        <dbReference type="ARBA" id="ARBA00022448"/>
    </source>
</evidence>
<organism evidence="6 7">
    <name type="scientific">Gluconacetobacter takamatsuzukensis</name>
    <dbReference type="NCBI Taxonomy" id="1286190"/>
    <lineage>
        <taxon>Bacteria</taxon>
        <taxon>Pseudomonadati</taxon>
        <taxon>Pseudomonadota</taxon>
        <taxon>Alphaproteobacteria</taxon>
        <taxon>Acetobacterales</taxon>
        <taxon>Acetobacteraceae</taxon>
        <taxon>Gluconacetobacter</taxon>
    </lineage>
</organism>
<keyword evidence="7" id="KW-1185">Reference proteome</keyword>
<dbReference type="Pfam" id="PF00497">
    <property type="entry name" value="SBP_bac_3"/>
    <property type="match status" value="1"/>
</dbReference>
<sequence>MLKRILAAGVGVWMGAVNMPGARAADSALDTVVDRGVLRCGVVLDSPPSGYRNARNEPDGFDVAYCRDMAQVMGVRADIIETPASNRIPALVARRIDVLIASTTGTPQRGLTIAFSRPYMSYATIIITRRGSGISSFADLADKRLGGVAGTTNEALLKKEMAGSWAGRGATYTAYGGDNEAFMALEEGKVDAILQAVGVFKTLQDSGMFPDFVNSGSVPLNDLVSIGVRRDDVQFLNWVNQFIWSQNASGRFAQLYRTYFGNGPLPDLSTDTVAP</sequence>
<dbReference type="GO" id="GO:0005576">
    <property type="term" value="C:extracellular region"/>
    <property type="evidence" value="ECO:0007669"/>
    <property type="project" value="TreeGrafter"/>
</dbReference>
<feature type="signal peptide" evidence="4">
    <location>
        <begin position="1"/>
        <end position="24"/>
    </location>
</feature>
<evidence type="ECO:0000256" key="4">
    <source>
        <dbReference type="SAM" id="SignalP"/>
    </source>
</evidence>
<dbReference type="SUPFAM" id="SSF53850">
    <property type="entry name" value="Periplasmic binding protein-like II"/>
    <property type="match status" value="1"/>
</dbReference>
<dbReference type="Proteomes" id="UP000540556">
    <property type="component" value="Unassembled WGS sequence"/>
</dbReference>
<dbReference type="InterPro" id="IPR051455">
    <property type="entry name" value="Bact_solute-bind_prot3"/>
</dbReference>
<comment type="caution">
    <text evidence="6">The sequence shown here is derived from an EMBL/GenBank/DDBJ whole genome shotgun (WGS) entry which is preliminary data.</text>
</comment>
<dbReference type="AlphaFoldDB" id="A0A7W4KEE3"/>
<evidence type="ECO:0000259" key="5">
    <source>
        <dbReference type="SMART" id="SM00062"/>
    </source>
</evidence>
<protein>
    <submittedName>
        <fullName evidence="6">Transporter substrate-binding domain-containing protein</fullName>
    </submittedName>
</protein>
<dbReference type="PANTHER" id="PTHR30085">
    <property type="entry name" value="AMINO ACID ABC TRANSPORTER PERMEASE"/>
    <property type="match status" value="1"/>
</dbReference>
<keyword evidence="3 4" id="KW-0732">Signal</keyword>
<feature type="chain" id="PRO_5031512792" evidence="4">
    <location>
        <begin position="25"/>
        <end position="275"/>
    </location>
</feature>